<name>A0ABW8UPJ7_9RHOB</name>
<organism evidence="1 2">
    <name type="scientific">Tateyamaria armeniaca</name>
    <dbReference type="NCBI Taxonomy" id="2518930"/>
    <lineage>
        <taxon>Bacteria</taxon>
        <taxon>Pseudomonadati</taxon>
        <taxon>Pseudomonadota</taxon>
        <taxon>Alphaproteobacteria</taxon>
        <taxon>Rhodobacterales</taxon>
        <taxon>Roseobacteraceae</taxon>
        <taxon>Tateyamaria</taxon>
    </lineage>
</organism>
<gene>
    <name evidence="1" type="ORF">ACERZ8_03840</name>
</gene>
<evidence type="ECO:0000313" key="1">
    <source>
        <dbReference type="EMBL" id="MFL4469041.1"/>
    </source>
</evidence>
<sequence>MVYRDYWALAQWIRHYSKHLGIENLYVVVHGPDPKVNQIAQGANIWTIPRDSLDGFDKRRNRMLNQFQTGLLQFYDWVIRTDTDELICIDPDLHGSLKQFLTQTTDDAVFAIGLNVYEQAEEQDMPDYVSVFDCRDAAVITGNYSKAWAVKADAPLMRHGVKLTNETDKPYSYSFPQGAYLAHLKFASIAALADGNVTRKAVARSGAPGVPGWGWKRADAHTKRFFEKAETLDFTPWSDAVALAHETITSDMKYDESDGVIRSPGIPFLAKTRLPKWFKT</sequence>
<dbReference type="Pfam" id="PF13704">
    <property type="entry name" value="Glyco_tranf_2_4"/>
    <property type="match status" value="1"/>
</dbReference>
<comment type="caution">
    <text evidence="1">The sequence shown here is derived from an EMBL/GenBank/DDBJ whole genome shotgun (WGS) entry which is preliminary data.</text>
</comment>
<keyword evidence="1" id="KW-0328">Glycosyltransferase</keyword>
<evidence type="ECO:0000313" key="2">
    <source>
        <dbReference type="Proteomes" id="UP001627408"/>
    </source>
</evidence>
<dbReference type="EC" id="2.4.-.-" evidence="1"/>
<protein>
    <submittedName>
        <fullName evidence="1">Glycosyltransferase family 2 protein</fullName>
        <ecNumber evidence="1">2.4.-.-</ecNumber>
    </submittedName>
</protein>
<keyword evidence="2" id="KW-1185">Reference proteome</keyword>
<dbReference type="GO" id="GO:0016757">
    <property type="term" value="F:glycosyltransferase activity"/>
    <property type="evidence" value="ECO:0007669"/>
    <property type="project" value="UniProtKB-KW"/>
</dbReference>
<keyword evidence="1" id="KW-0808">Transferase</keyword>
<dbReference type="RefSeq" id="WP_407590801.1">
    <property type="nucleotide sequence ID" value="NZ_JBHDIY010000002.1"/>
</dbReference>
<reference evidence="1 2" key="1">
    <citation type="submission" date="2024-08" db="EMBL/GenBank/DDBJ databases">
        <title>Tateyamaria sp. nov., isolated from marine algae.</title>
        <authorList>
            <person name="Choi B.J."/>
            <person name="Kim J.M."/>
            <person name="Lee J.K."/>
            <person name="Choi D.G."/>
            <person name="Bayburt H."/>
            <person name="Baek J.H."/>
            <person name="Han D.M."/>
            <person name="Jeon C.O."/>
        </authorList>
    </citation>
    <scope>NUCLEOTIDE SEQUENCE [LARGE SCALE GENOMIC DNA]</scope>
    <source>
        <strain evidence="1 2">KMU-156</strain>
    </source>
</reference>
<dbReference type="EMBL" id="JBHDIY010000002">
    <property type="protein sequence ID" value="MFL4469041.1"/>
    <property type="molecule type" value="Genomic_DNA"/>
</dbReference>
<dbReference type="Proteomes" id="UP001627408">
    <property type="component" value="Unassembled WGS sequence"/>
</dbReference>
<accession>A0ABW8UPJ7</accession>
<proteinExistence type="predicted"/>